<organism evidence="3 4">
    <name type="scientific">Bradyrhizobium erythrophlei</name>
    <dbReference type="NCBI Taxonomy" id="1437360"/>
    <lineage>
        <taxon>Bacteria</taxon>
        <taxon>Pseudomonadati</taxon>
        <taxon>Pseudomonadota</taxon>
        <taxon>Alphaproteobacteria</taxon>
        <taxon>Hyphomicrobiales</taxon>
        <taxon>Nitrobacteraceae</taxon>
        <taxon>Bradyrhizobium</taxon>
    </lineage>
</organism>
<reference evidence="3 4" key="1">
    <citation type="submission" date="2016-11" db="EMBL/GenBank/DDBJ databases">
        <authorList>
            <person name="Jaros S."/>
            <person name="Januszkiewicz K."/>
            <person name="Wedrychowicz H."/>
        </authorList>
    </citation>
    <scope>NUCLEOTIDE SEQUENCE [LARGE SCALE GENOMIC DNA]</scope>
    <source>
        <strain evidence="3 4">GAS138</strain>
    </source>
</reference>
<dbReference type="AlphaFoldDB" id="A0A1M5X4X4"/>
<dbReference type="PROSITE" id="PS51257">
    <property type="entry name" value="PROKAR_LIPOPROTEIN"/>
    <property type="match status" value="1"/>
</dbReference>
<feature type="chain" id="PRO_5012951677" evidence="2">
    <location>
        <begin position="28"/>
        <end position="58"/>
    </location>
</feature>
<proteinExistence type="predicted"/>
<feature type="signal peptide" evidence="2">
    <location>
        <begin position="1"/>
        <end position="27"/>
    </location>
</feature>
<evidence type="ECO:0000313" key="3">
    <source>
        <dbReference type="EMBL" id="SHH94558.1"/>
    </source>
</evidence>
<evidence type="ECO:0000256" key="2">
    <source>
        <dbReference type="SAM" id="SignalP"/>
    </source>
</evidence>
<protein>
    <submittedName>
        <fullName evidence="3">Uncharacterized protein</fullName>
    </submittedName>
</protein>
<name>A0A1M5X4X4_9BRAD</name>
<keyword evidence="2" id="KW-0732">Signal</keyword>
<dbReference type="Proteomes" id="UP000189796">
    <property type="component" value="Chromosome I"/>
</dbReference>
<evidence type="ECO:0000313" key="4">
    <source>
        <dbReference type="Proteomes" id="UP000189796"/>
    </source>
</evidence>
<gene>
    <name evidence="3" type="ORF">SAMN05443248_7003</name>
</gene>
<dbReference type="RefSeq" id="WP_154072656.1">
    <property type="nucleotide sequence ID" value="NZ_LT670817.1"/>
</dbReference>
<sequence length="58" mass="5916">MIASALKRRIGIVFAVAALSAAVAGCAADMGAAKSDKSEAGNQLRYYGGPKSPMWTGQ</sequence>
<dbReference type="EMBL" id="LT670817">
    <property type="protein sequence ID" value="SHH94558.1"/>
    <property type="molecule type" value="Genomic_DNA"/>
</dbReference>
<feature type="region of interest" description="Disordered" evidence="1">
    <location>
        <begin position="32"/>
        <end position="58"/>
    </location>
</feature>
<evidence type="ECO:0000256" key="1">
    <source>
        <dbReference type="SAM" id="MobiDB-lite"/>
    </source>
</evidence>
<accession>A0A1M5X4X4</accession>